<dbReference type="SUPFAM" id="SSF52540">
    <property type="entry name" value="P-loop containing nucleoside triphosphate hydrolases"/>
    <property type="match status" value="1"/>
</dbReference>
<dbReference type="Proteomes" id="UP001557485">
    <property type="component" value="Unassembled WGS sequence"/>
</dbReference>
<accession>A0ABV3U726</accession>
<protein>
    <submittedName>
        <fullName evidence="1">Uncharacterized protein</fullName>
    </submittedName>
</protein>
<gene>
    <name evidence="1" type="ORF">AB4876_10230</name>
</gene>
<reference evidence="1 2" key="1">
    <citation type="journal article" date="2011" name="Int. J. Syst. Evol. Microbiol.">
        <title>Zhongshania antarctica gen. nov., sp. nov. and Zhongshania guokunii sp. nov., gammaproteobacteria respectively isolated from coastal attached (fast) ice and surface seawater of the Antarctic.</title>
        <authorList>
            <person name="Li H.J."/>
            <person name="Zhang X.Y."/>
            <person name="Chen C.X."/>
            <person name="Zhang Y.J."/>
            <person name="Gao Z.M."/>
            <person name="Yu Y."/>
            <person name="Chen X.L."/>
            <person name="Chen B."/>
            <person name="Zhang Y.Z."/>
        </authorList>
    </citation>
    <scope>NUCLEOTIDE SEQUENCE [LARGE SCALE GENOMIC DNA]</scope>
    <source>
        <strain evidence="1 2">ZS6-22T</strain>
    </source>
</reference>
<organism evidence="1 2">
    <name type="scientific">Zhongshania guokunii</name>
    <dbReference type="NCBI Taxonomy" id="641783"/>
    <lineage>
        <taxon>Bacteria</taxon>
        <taxon>Pseudomonadati</taxon>
        <taxon>Pseudomonadota</taxon>
        <taxon>Gammaproteobacteria</taxon>
        <taxon>Cellvibrionales</taxon>
        <taxon>Spongiibacteraceae</taxon>
        <taxon>Zhongshania</taxon>
    </lineage>
</organism>
<proteinExistence type="predicted"/>
<sequence>MKSRKSHSEAVSAALAEVARLHAAGLSVTPSSVARGASISRSNLYHREGARNDGWSKVVRAMTIASENSSAPAVFSRVRGRDAELKELHDRIARFDDTLLRLEKLSSKTFRSLLDNYIQFWKKDRDRCEEKSQLAALLEEVTASRRHNKELETTLRLLSAGHEPRQDNYKVSHLSKKIIISPDTYMLDENGVYTFSKHRANEAWQKAILEVDEQLRLRVPSTILVLVGPQGAGKSTWAAQHRPSVPGISLYFDATLPFSADRSALVVRARRVGVKVVCIRFLTPLEQCIKNCTLREPERHVQEKLVRTVFNVFEEITVDEGFDEIHLIRSGQSSGSGAGTAAE</sequence>
<keyword evidence="2" id="KW-1185">Reference proteome</keyword>
<name>A0ABV3U726_9GAMM</name>
<evidence type="ECO:0000313" key="2">
    <source>
        <dbReference type="Proteomes" id="UP001557485"/>
    </source>
</evidence>
<dbReference type="Gene3D" id="3.40.50.300">
    <property type="entry name" value="P-loop containing nucleotide triphosphate hydrolases"/>
    <property type="match status" value="1"/>
</dbReference>
<evidence type="ECO:0000313" key="1">
    <source>
        <dbReference type="EMBL" id="MEX1669290.1"/>
    </source>
</evidence>
<dbReference type="RefSeq" id="WP_368381561.1">
    <property type="nucleotide sequence ID" value="NZ_JBFRYA010000007.1"/>
</dbReference>
<dbReference type="InterPro" id="IPR027417">
    <property type="entry name" value="P-loop_NTPase"/>
</dbReference>
<dbReference type="EMBL" id="JBFRYA010000007">
    <property type="protein sequence ID" value="MEX1669290.1"/>
    <property type="molecule type" value="Genomic_DNA"/>
</dbReference>
<comment type="caution">
    <text evidence="1">The sequence shown here is derived from an EMBL/GenBank/DDBJ whole genome shotgun (WGS) entry which is preliminary data.</text>
</comment>